<dbReference type="AlphaFoldDB" id="A0A077W6X6"/>
<keyword evidence="1" id="KW-0732">Signal</keyword>
<proteinExistence type="predicted"/>
<accession>A0A077W6X6</accession>
<evidence type="ECO:0000256" key="1">
    <source>
        <dbReference type="SAM" id="SignalP"/>
    </source>
</evidence>
<feature type="domain" description="Carbohydrate kinase PfkB" evidence="2">
    <location>
        <begin position="78"/>
        <end position="330"/>
    </location>
</feature>
<evidence type="ECO:0000313" key="3">
    <source>
        <dbReference type="EMBL" id="CDS03192.1"/>
    </source>
</evidence>
<reference evidence="3" key="1">
    <citation type="journal article" date="2014" name="Genome Announc.">
        <title>De novo whole-genome sequence and genome annotation of Lichtheimia ramosa.</title>
        <authorList>
            <person name="Linde J."/>
            <person name="Schwartze V."/>
            <person name="Binder U."/>
            <person name="Lass-Florl C."/>
            <person name="Voigt K."/>
            <person name="Horn F."/>
        </authorList>
    </citation>
    <scope>NUCLEOTIDE SEQUENCE</scope>
    <source>
        <strain evidence="3">JMRC FSU:6197</strain>
    </source>
</reference>
<dbReference type="InterPro" id="IPR029056">
    <property type="entry name" value="Ribokinase-like"/>
</dbReference>
<dbReference type="PANTHER" id="PTHR47098:SF2">
    <property type="entry name" value="PROTEIN MAK32"/>
    <property type="match status" value="1"/>
</dbReference>
<dbReference type="Pfam" id="PF00294">
    <property type="entry name" value="PfkB"/>
    <property type="match status" value="1"/>
</dbReference>
<name>A0A077W6X6_9FUNG</name>
<feature type="chain" id="PRO_5001726022" description="Carbohydrate kinase PfkB domain-containing protein" evidence="1">
    <location>
        <begin position="21"/>
        <end position="351"/>
    </location>
</feature>
<organism evidence="3">
    <name type="scientific">Lichtheimia ramosa</name>
    <dbReference type="NCBI Taxonomy" id="688394"/>
    <lineage>
        <taxon>Eukaryota</taxon>
        <taxon>Fungi</taxon>
        <taxon>Fungi incertae sedis</taxon>
        <taxon>Mucoromycota</taxon>
        <taxon>Mucoromycotina</taxon>
        <taxon>Mucoromycetes</taxon>
        <taxon>Mucorales</taxon>
        <taxon>Lichtheimiaceae</taxon>
        <taxon>Lichtheimia</taxon>
    </lineage>
</organism>
<dbReference type="SUPFAM" id="SSF53613">
    <property type="entry name" value="Ribokinase-like"/>
    <property type="match status" value="1"/>
</dbReference>
<evidence type="ECO:0000259" key="2">
    <source>
        <dbReference type="Pfam" id="PF00294"/>
    </source>
</evidence>
<protein>
    <recommendedName>
        <fullName evidence="2">Carbohydrate kinase PfkB domain-containing protein</fullName>
    </recommendedName>
</protein>
<dbReference type="OrthoDB" id="497927at2759"/>
<dbReference type="EMBL" id="LK023313">
    <property type="protein sequence ID" value="CDS03192.1"/>
    <property type="molecule type" value="Genomic_DNA"/>
</dbReference>
<dbReference type="PANTHER" id="PTHR47098">
    <property type="entry name" value="PROTEIN MAK32"/>
    <property type="match status" value="1"/>
</dbReference>
<dbReference type="InterPro" id="IPR011611">
    <property type="entry name" value="PfkB_dom"/>
</dbReference>
<dbReference type="Gene3D" id="3.40.1190.20">
    <property type="match status" value="1"/>
</dbReference>
<feature type="signal peptide" evidence="1">
    <location>
        <begin position="1"/>
        <end position="20"/>
    </location>
</feature>
<sequence>MQPFHFLFSSLFLMVDPIFSSFGSLIIDDIRYPDGREEHDILGGAGIYAIYGMRVWLKPPESRKIAYLAQEGYDLPLEVEQQLDSLEITLQHVRHEDMPTTRGLNIFGANDHRDFEYIHPIIRITAMDPPLSWVKSVKVIHIICAPERAIDIVTQWRARADCAPAKFVWEPLPWACLPKAYDVVCKAAQLMDVVTPNHEEAAALLNIQQPGDTAQSIEKYSQTLFDDFFIHNPYSKTSTTTTTTTPKSLIVRAGKRGAVVYSTDHTTPRWVPAYWSKDPQHVRDVTGAGNTFCGGLCVGLEECNMDPYKACFYGAVSASFAVEQVGLPTCDENGQWNHGKQARERLQEMME</sequence>
<gene>
    <name evidence="3" type="ORF">LRAMOSA00594</name>
</gene>